<organism evidence="2 4">
    <name type="scientific">Chryseobacterium indoltheticum</name>
    <dbReference type="NCBI Taxonomy" id="254"/>
    <lineage>
        <taxon>Bacteria</taxon>
        <taxon>Pseudomonadati</taxon>
        <taxon>Bacteroidota</taxon>
        <taxon>Flavobacteriia</taxon>
        <taxon>Flavobacteriales</taxon>
        <taxon>Weeksellaceae</taxon>
        <taxon>Chryseobacterium group</taxon>
        <taxon>Chryseobacterium</taxon>
    </lineage>
</organism>
<dbReference type="AlphaFoldDB" id="A0A381FAE6"/>
<evidence type="ECO:0000313" key="3">
    <source>
        <dbReference type="Proteomes" id="UP000185725"/>
    </source>
</evidence>
<dbReference type="GeneID" id="303673504"/>
<dbReference type="Proteomes" id="UP000255231">
    <property type="component" value="Unassembled WGS sequence"/>
</dbReference>
<dbReference type="RefSeq" id="WP_076562334.1">
    <property type="nucleotide sequence ID" value="NZ_CP033929.1"/>
</dbReference>
<reference evidence="2 4" key="2">
    <citation type="submission" date="2018-06" db="EMBL/GenBank/DDBJ databases">
        <authorList>
            <consortium name="Pathogen Informatics"/>
            <person name="Doyle S."/>
        </authorList>
    </citation>
    <scope>NUCLEOTIDE SEQUENCE [LARGE SCALE GENOMIC DNA]</scope>
    <source>
        <strain evidence="2 4">NCTC13560</strain>
    </source>
</reference>
<evidence type="ECO:0000313" key="1">
    <source>
        <dbReference type="EMBL" id="SIR23894.1"/>
    </source>
</evidence>
<proteinExistence type="predicted"/>
<evidence type="ECO:0000313" key="2">
    <source>
        <dbReference type="EMBL" id="SUX43541.1"/>
    </source>
</evidence>
<dbReference type="Proteomes" id="UP000185725">
    <property type="component" value="Unassembled WGS sequence"/>
</dbReference>
<dbReference type="EMBL" id="UFVS01000001">
    <property type="protein sequence ID" value="SUX43541.1"/>
    <property type="molecule type" value="Genomic_DNA"/>
</dbReference>
<accession>A0A381FAE6</accession>
<keyword evidence="3" id="KW-1185">Reference proteome</keyword>
<reference evidence="1 3" key="1">
    <citation type="submission" date="2017-01" db="EMBL/GenBank/DDBJ databases">
        <authorList>
            <person name="Varghese N."/>
            <person name="Submissions S."/>
        </authorList>
    </citation>
    <scope>NUCLEOTIDE SEQUENCE [LARGE SCALE GENOMIC DNA]</scope>
    <source>
        <strain evidence="1 3">ATCC 27950</strain>
    </source>
</reference>
<dbReference type="KEGG" id="cil:EG358_07320"/>
<name>A0A381FAE6_9FLAO</name>
<evidence type="ECO:0000313" key="4">
    <source>
        <dbReference type="Proteomes" id="UP000255231"/>
    </source>
</evidence>
<dbReference type="OrthoDB" id="1264645at2"/>
<gene>
    <name evidence="2" type="ORF">NCTC13560_02074</name>
    <name evidence="1" type="ORF">SAMN05421682_11577</name>
</gene>
<dbReference type="EMBL" id="FTMF01000015">
    <property type="protein sequence ID" value="SIR23894.1"/>
    <property type="molecule type" value="Genomic_DNA"/>
</dbReference>
<protein>
    <submittedName>
        <fullName evidence="2">Uncharacterized protein</fullName>
    </submittedName>
</protein>
<sequence>MCNCSKPITQSECQKLREFVNDPEKRFFIYHIFDDKRGLSVAYVPAGENPNKIALDRKFINEKGVIEWFHVSEHPCLNE</sequence>